<dbReference type="PANTHER" id="PTHR11908:SF132">
    <property type="entry name" value="ALDEHYDE OXIDASE 1-RELATED"/>
    <property type="match status" value="1"/>
</dbReference>
<feature type="domain" description="Aldehyde oxidase/xanthine dehydrogenase a/b hammerhead" evidence="3">
    <location>
        <begin position="25"/>
        <end position="136"/>
    </location>
</feature>
<keyword evidence="1" id="KW-0500">Molybdenum</keyword>
<dbReference type="SMART" id="SM01008">
    <property type="entry name" value="Ald_Xan_dh_C"/>
    <property type="match status" value="1"/>
</dbReference>
<dbReference type="Pfam" id="PF20256">
    <property type="entry name" value="MoCoBD_2"/>
    <property type="match status" value="1"/>
</dbReference>
<dbReference type="SUPFAM" id="SSF56003">
    <property type="entry name" value="Molybdenum cofactor-binding domain"/>
    <property type="match status" value="1"/>
</dbReference>
<evidence type="ECO:0000256" key="1">
    <source>
        <dbReference type="ARBA" id="ARBA00022505"/>
    </source>
</evidence>
<evidence type="ECO:0000256" key="2">
    <source>
        <dbReference type="ARBA" id="ARBA00023002"/>
    </source>
</evidence>
<dbReference type="Pfam" id="PF02738">
    <property type="entry name" value="MoCoBD_1"/>
    <property type="match status" value="1"/>
</dbReference>
<organism evidence="4 5">
    <name type="scientific">Pigmentiphaga soli</name>
    <dbReference type="NCBI Taxonomy" id="1007095"/>
    <lineage>
        <taxon>Bacteria</taxon>
        <taxon>Pseudomonadati</taxon>
        <taxon>Pseudomonadota</taxon>
        <taxon>Betaproteobacteria</taxon>
        <taxon>Burkholderiales</taxon>
        <taxon>Alcaligenaceae</taxon>
        <taxon>Pigmentiphaga</taxon>
    </lineage>
</organism>
<dbReference type="Gene3D" id="3.90.1170.50">
    <property type="entry name" value="Aldehyde oxidase/xanthine dehydrogenase, a/b hammerhead"/>
    <property type="match status" value="1"/>
</dbReference>
<dbReference type="InterPro" id="IPR008274">
    <property type="entry name" value="AldOxase/xan_DH_MoCoBD1"/>
</dbReference>
<dbReference type="RefSeq" id="WP_345252219.1">
    <property type="nucleotide sequence ID" value="NZ_BAABFO010000036.1"/>
</dbReference>
<dbReference type="EMBL" id="BAABFO010000036">
    <property type="protein sequence ID" value="GAA4342903.1"/>
    <property type="molecule type" value="Genomic_DNA"/>
</dbReference>
<dbReference type="SUPFAM" id="SSF54665">
    <property type="entry name" value="CO dehydrogenase molybdoprotein N-domain-like"/>
    <property type="match status" value="1"/>
</dbReference>
<dbReference type="InterPro" id="IPR037165">
    <property type="entry name" value="AldOxase/xan_DH_Mopterin-bd_sf"/>
</dbReference>
<protein>
    <submittedName>
        <fullName evidence="4">Xanthine dehydrogenase family protein molybdopterin-binding subunit</fullName>
    </submittedName>
</protein>
<keyword evidence="2" id="KW-0560">Oxidoreductase</keyword>
<dbReference type="Proteomes" id="UP001501671">
    <property type="component" value="Unassembled WGS sequence"/>
</dbReference>
<dbReference type="Gene3D" id="3.30.365.10">
    <property type="entry name" value="Aldehyde oxidase/xanthine dehydrogenase, molybdopterin binding domain"/>
    <property type="match status" value="4"/>
</dbReference>
<dbReference type="PANTHER" id="PTHR11908">
    <property type="entry name" value="XANTHINE DEHYDROGENASE"/>
    <property type="match status" value="1"/>
</dbReference>
<proteinExistence type="predicted"/>
<evidence type="ECO:0000259" key="3">
    <source>
        <dbReference type="SMART" id="SM01008"/>
    </source>
</evidence>
<evidence type="ECO:0000313" key="4">
    <source>
        <dbReference type="EMBL" id="GAA4342903.1"/>
    </source>
</evidence>
<dbReference type="InterPro" id="IPR046867">
    <property type="entry name" value="AldOxase/xan_DH_MoCoBD2"/>
</dbReference>
<name>A0ABP8HQV1_9BURK</name>
<evidence type="ECO:0000313" key="5">
    <source>
        <dbReference type="Proteomes" id="UP001501671"/>
    </source>
</evidence>
<keyword evidence="5" id="KW-1185">Reference proteome</keyword>
<gene>
    <name evidence="4" type="ORF">GCM10023144_45330</name>
</gene>
<dbReference type="InterPro" id="IPR016208">
    <property type="entry name" value="Ald_Oxase/xanthine_DH-like"/>
</dbReference>
<dbReference type="Pfam" id="PF01315">
    <property type="entry name" value="Ald_Xan_dh_C"/>
    <property type="match status" value="1"/>
</dbReference>
<accession>A0ABP8HQV1</accession>
<comment type="caution">
    <text evidence="4">The sequence shown here is derived from an EMBL/GenBank/DDBJ whole genome shotgun (WGS) entry which is preliminary data.</text>
</comment>
<reference evidence="5" key="1">
    <citation type="journal article" date="2019" name="Int. J. Syst. Evol. Microbiol.">
        <title>The Global Catalogue of Microorganisms (GCM) 10K type strain sequencing project: providing services to taxonomists for standard genome sequencing and annotation.</title>
        <authorList>
            <consortium name="The Broad Institute Genomics Platform"/>
            <consortium name="The Broad Institute Genome Sequencing Center for Infectious Disease"/>
            <person name="Wu L."/>
            <person name="Ma J."/>
        </authorList>
    </citation>
    <scope>NUCLEOTIDE SEQUENCE [LARGE SCALE GENOMIC DNA]</scope>
    <source>
        <strain evidence="5">JCM 17666</strain>
    </source>
</reference>
<dbReference type="InterPro" id="IPR036856">
    <property type="entry name" value="Ald_Oxase/Xan_DH_a/b_sf"/>
</dbReference>
<dbReference type="InterPro" id="IPR000674">
    <property type="entry name" value="Ald_Oxase/Xan_DH_a/b"/>
</dbReference>
<sequence length="744" mass="80430">MSDTLQTEPFIGGAFPRVEGPYKLTGLARYTSDHDFEGMLYAVPVCATIANGRLRALHTEAAAAMPGVHMVYTRDNIGRFYRVAADAGAKVDETRPPFEDDVIRYYGQYVALVVADTYEQAVAAAAAVRAEYDASAPDVSMRLAPDDPPKVEDERGDAAAEFARAQIRLDRTYTTPIETHNPIELHASVALYDGQSFTLYETTQAIQNHKRAMAQMLGVPEDRVRVVTEHLGSGFGGKLWPWPHALLAAAAARNLRRPVKLVVDRRMMFHNVGHRANTQQRVRLSARPDGRLTSLQHDYLYHVAQAEFMKENCGEATPYLYSTPNLRVTSGSARRHLAPNTSMRGPGAVPGLFALESAMDELAIQLGIDPVELRLRNEPGIDESENVPFSSRHMRECLQQGAEVFGWGRRDPRVGSMRRADGAVLGWGMASCSWMAKRQPAEVSVQLNADGTARVATGSQDIGTGTYTVVAQMAAQACGLPLDRIQVVLGDTTLPPGPLSGGSMATGSLVPAVLAAAREATRHAIDCALRAPGSRFAGAKAEELAFSAGRIHRRGEPPSSGEPFERFLQAERISHVTGHGRSDSSDADPDAGKYSIHSYGAHFVEVAWEPAIARLRVERVVTFIDAGKVINLRTGRNQIEGAVVMGIGMAMFEQTHYDARNGAPVNGNLADYLVATHADAPPIDVHFIDAPDTKLNELGARGIGEIGLAGFAAAVTAAVHHATGVRVRDLPVRIEDLLMAPVHA</sequence>